<proteinExistence type="predicted"/>
<dbReference type="Pfam" id="PF16786">
    <property type="entry name" value="RecA_dep_nuc"/>
    <property type="match status" value="1"/>
</dbReference>
<dbReference type="Gene3D" id="3.30.40.190">
    <property type="match status" value="1"/>
</dbReference>
<evidence type="ECO:0000313" key="1">
    <source>
        <dbReference type="EMBL" id="CAB4151476.1"/>
    </source>
</evidence>
<accession>A0A6J5N2I6</accession>
<sequence>MATKAEKNVYLKLSRLGCILCRQLSVRELDDSPVEMHHVRRFGGKRENAPVIPLCAWHHRLGDTAVHQLGAKGFAKYWGFTQEELVEKTRDLLNE</sequence>
<organism evidence="1">
    <name type="scientific">uncultured Caudovirales phage</name>
    <dbReference type="NCBI Taxonomy" id="2100421"/>
    <lineage>
        <taxon>Viruses</taxon>
        <taxon>Duplodnaviria</taxon>
        <taxon>Heunggongvirae</taxon>
        <taxon>Uroviricota</taxon>
        <taxon>Caudoviricetes</taxon>
        <taxon>Peduoviridae</taxon>
        <taxon>Maltschvirus</taxon>
        <taxon>Maltschvirus maltsch</taxon>
    </lineage>
</organism>
<dbReference type="InterPro" id="IPR031875">
    <property type="entry name" value="RecA_dep_nuc"/>
</dbReference>
<gene>
    <name evidence="1" type="ORF">UFOVP599_19</name>
</gene>
<protein>
    <submittedName>
        <fullName evidence="1">Recombination enhancement, RecA-dependent nuclease</fullName>
    </submittedName>
</protein>
<name>A0A6J5N2I6_9CAUD</name>
<reference evidence="1" key="1">
    <citation type="submission" date="2020-04" db="EMBL/GenBank/DDBJ databases">
        <authorList>
            <person name="Chiriac C."/>
            <person name="Salcher M."/>
            <person name="Ghai R."/>
            <person name="Kavagutti S V."/>
        </authorList>
    </citation>
    <scope>NUCLEOTIDE SEQUENCE</scope>
</reference>
<dbReference type="EMBL" id="LR796556">
    <property type="protein sequence ID" value="CAB4151476.1"/>
    <property type="molecule type" value="Genomic_DNA"/>
</dbReference>